<name>A0A9W9MNQ5_9EURO</name>
<keyword evidence="5" id="KW-0503">Monooxygenase</keyword>
<reference evidence="5" key="1">
    <citation type="submission" date="2022-12" db="EMBL/GenBank/DDBJ databases">
        <authorList>
            <person name="Petersen C."/>
        </authorList>
    </citation>
    <scope>NUCLEOTIDE SEQUENCE</scope>
    <source>
        <strain evidence="5">IBT 15544</strain>
    </source>
</reference>
<dbReference type="PANTHER" id="PTHR23023">
    <property type="entry name" value="DIMETHYLANILINE MONOOXYGENASE"/>
    <property type="match status" value="1"/>
</dbReference>
<feature type="region of interest" description="Disordered" evidence="4">
    <location>
        <begin position="487"/>
        <end position="510"/>
    </location>
</feature>
<proteinExistence type="predicted"/>
<dbReference type="GO" id="GO:0004497">
    <property type="term" value="F:monooxygenase activity"/>
    <property type="evidence" value="ECO:0007669"/>
    <property type="project" value="UniProtKB-KW"/>
</dbReference>
<keyword evidence="1" id="KW-0285">Flavoprotein</keyword>
<dbReference type="InterPro" id="IPR050346">
    <property type="entry name" value="FMO-like"/>
</dbReference>
<evidence type="ECO:0000256" key="3">
    <source>
        <dbReference type="ARBA" id="ARBA00023002"/>
    </source>
</evidence>
<dbReference type="RefSeq" id="XP_058309133.1">
    <property type="nucleotide sequence ID" value="XM_058452595.1"/>
</dbReference>
<organism evidence="5 6">
    <name type="scientific">Penicillium cinerascens</name>
    <dbReference type="NCBI Taxonomy" id="70096"/>
    <lineage>
        <taxon>Eukaryota</taxon>
        <taxon>Fungi</taxon>
        <taxon>Dikarya</taxon>
        <taxon>Ascomycota</taxon>
        <taxon>Pezizomycotina</taxon>
        <taxon>Eurotiomycetes</taxon>
        <taxon>Eurotiomycetidae</taxon>
        <taxon>Eurotiales</taxon>
        <taxon>Aspergillaceae</taxon>
        <taxon>Penicillium</taxon>
    </lineage>
</organism>
<comment type="caution">
    <text evidence="5">The sequence shown here is derived from an EMBL/GenBank/DDBJ whole genome shotgun (WGS) entry which is preliminary data.</text>
</comment>
<evidence type="ECO:0000256" key="4">
    <source>
        <dbReference type="SAM" id="MobiDB-lite"/>
    </source>
</evidence>
<keyword evidence="2" id="KW-0274">FAD</keyword>
<dbReference type="OrthoDB" id="2915840at2759"/>
<dbReference type="AlphaFoldDB" id="A0A9W9MNQ5"/>
<accession>A0A9W9MNQ5</accession>
<gene>
    <name evidence="5" type="ORF">N7498_005533</name>
</gene>
<reference evidence="5" key="2">
    <citation type="journal article" date="2023" name="IMA Fungus">
        <title>Comparative genomic study of the Penicillium genus elucidates a diverse pangenome and 15 lateral gene transfer events.</title>
        <authorList>
            <person name="Petersen C."/>
            <person name="Sorensen T."/>
            <person name="Nielsen M.R."/>
            <person name="Sondergaard T.E."/>
            <person name="Sorensen J.L."/>
            <person name="Fitzpatrick D.A."/>
            <person name="Frisvad J.C."/>
            <person name="Nielsen K.L."/>
        </authorList>
    </citation>
    <scope>NUCLEOTIDE SEQUENCE</scope>
    <source>
        <strain evidence="5">IBT 15544</strain>
    </source>
</reference>
<dbReference type="EMBL" id="JAPQKR010000012">
    <property type="protein sequence ID" value="KAJ5204654.1"/>
    <property type="molecule type" value="Genomic_DNA"/>
</dbReference>
<dbReference type="Proteomes" id="UP001150904">
    <property type="component" value="Unassembled WGS sequence"/>
</dbReference>
<evidence type="ECO:0000313" key="5">
    <source>
        <dbReference type="EMBL" id="KAJ5204654.1"/>
    </source>
</evidence>
<evidence type="ECO:0000256" key="1">
    <source>
        <dbReference type="ARBA" id="ARBA00022630"/>
    </source>
</evidence>
<dbReference type="InterPro" id="IPR036188">
    <property type="entry name" value="FAD/NAD-bd_sf"/>
</dbReference>
<protein>
    <submittedName>
        <fullName evidence="5">Flavin-binding monooxygenase-like family protein</fullName>
    </submittedName>
</protein>
<dbReference type="Pfam" id="PF13738">
    <property type="entry name" value="Pyr_redox_3"/>
    <property type="match status" value="1"/>
</dbReference>
<evidence type="ECO:0000256" key="2">
    <source>
        <dbReference type="ARBA" id="ARBA00022827"/>
    </source>
</evidence>
<keyword evidence="3" id="KW-0560">Oxidoreductase</keyword>
<sequence length="510" mass="56868">MPKDGATDNNLVSGEMIFKYLDKYANDNDLKRRIRFESWVSNIERCAQGWKLTVNGNTVLSRKLIIATGVTSIKNSPSFEVRSDSIPVIHSLDIASNVTKFSNDQAHHFVVVGAAKSAYDVVYHLCTLGKKVTWIIRPEGSGPMPIMPPDVLGMNTITLGSNRMTNYFSPSLMTTNSTLGAFFHRTMLGRGLTKLFWNFITGQAEKAAGFGKDGGWIEGLRPDVRDASSIGLITMSDFWSTLKKGDITILRDNVDYVDAAGATLRSDKTVAAQYMIYCTGWGDHFSFFSPEVKEELGIPQSGATMSQGYSAKSDSNWQARDQLADAVVARKLPLLAAGPKDFKKPDPNRVWTQRRWRLYNRCVPISTAKDDDRSLVILGQIHTTQTPTIAAIQSLWAVAYLLGEVDTPSEEAMAQEVAEWNAWTRKRYLGVGERYPYALFDWIPYLDRLLRDLGVNSQRKKGMFANFLEPHGPHDYTSVVEEYMMAQKEKKGKSSKSSMTSSVVNGQTTS</sequence>
<dbReference type="SUPFAM" id="SSF51905">
    <property type="entry name" value="FAD/NAD(P)-binding domain"/>
    <property type="match status" value="2"/>
</dbReference>
<dbReference type="Gene3D" id="3.50.50.60">
    <property type="entry name" value="FAD/NAD(P)-binding domain"/>
    <property type="match status" value="2"/>
</dbReference>
<evidence type="ECO:0000313" key="6">
    <source>
        <dbReference type="Proteomes" id="UP001150904"/>
    </source>
</evidence>
<keyword evidence="6" id="KW-1185">Reference proteome</keyword>
<dbReference type="GeneID" id="83179896"/>